<dbReference type="Proteomes" id="UP001488838">
    <property type="component" value="Unassembled WGS sequence"/>
</dbReference>
<comment type="similarity">
    <text evidence="1 2">Belongs to the nucleosome assembly protein (NAP) family.</text>
</comment>
<dbReference type="Gene3D" id="1.20.5.1500">
    <property type="match status" value="1"/>
</dbReference>
<dbReference type="GO" id="GO:0005634">
    <property type="term" value="C:nucleus"/>
    <property type="evidence" value="ECO:0007669"/>
    <property type="project" value="InterPro"/>
</dbReference>
<keyword evidence="5" id="KW-1185">Reference proteome</keyword>
<evidence type="ECO:0000256" key="3">
    <source>
        <dbReference type="SAM" id="MobiDB-lite"/>
    </source>
</evidence>
<dbReference type="EMBL" id="JBBHLL010000277">
    <property type="protein sequence ID" value="KAK7807295.1"/>
    <property type="molecule type" value="Genomic_DNA"/>
</dbReference>
<organism evidence="4 5">
    <name type="scientific">Myodes glareolus</name>
    <name type="common">Bank vole</name>
    <name type="synonym">Clethrionomys glareolus</name>
    <dbReference type="NCBI Taxonomy" id="447135"/>
    <lineage>
        <taxon>Eukaryota</taxon>
        <taxon>Metazoa</taxon>
        <taxon>Chordata</taxon>
        <taxon>Craniata</taxon>
        <taxon>Vertebrata</taxon>
        <taxon>Euteleostomi</taxon>
        <taxon>Mammalia</taxon>
        <taxon>Eutheria</taxon>
        <taxon>Euarchontoglires</taxon>
        <taxon>Glires</taxon>
        <taxon>Rodentia</taxon>
        <taxon>Myomorpha</taxon>
        <taxon>Muroidea</taxon>
        <taxon>Cricetidae</taxon>
        <taxon>Arvicolinae</taxon>
        <taxon>Myodes</taxon>
    </lineage>
</organism>
<proteinExistence type="inferred from homology"/>
<evidence type="ECO:0000256" key="2">
    <source>
        <dbReference type="RuleBase" id="RU003876"/>
    </source>
</evidence>
<comment type="caution">
    <text evidence="4">The sequence shown here is derived from an EMBL/GenBank/DDBJ whole genome shotgun (WGS) entry which is preliminary data.</text>
</comment>
<dbReference type="SUPFAM" id="SSF143113">
    <property type="entry name" value="NAP-like"/>
    <property type="match status" value="1"/>
</dbReference>
<feature type="region of interest" description="Disordered" evidence="3">
    <location>
        <begin position="1"/>
        <end position="94"/>
    </location>
</feature>
<name>A0AAW0HZ44_MYOGA</name>
<evidence type="ECO:0000313" key="4">
    <source>
        <dbReference type="EMBL" id="KAK7807295.1"/>
    </source>
</evidence>
<dbReference type="Gene3D" id="3.30.1120.90">
    <property type="entry name" value="Nucleosome assembly protein"/>
    <property type="match status" value="1"/>
</dbReference>
<dbReference type="Pfam" id="PF00956">
    <property type="entry name" value="NAP"/>
    <property type="match status" value="1"/>
</dbReference>
<accession>A0AAW0HZ44</accession>
<reference evidence="4 5" key="1">
    <citation type="journal article" date="2023" name="bioRxiv">
        <title>Conserved and derived expression patterns and positive selection on dental genes reveal complex evolutionary context of ever-growing rodent molars.</title>
        <authorList>
            <person name="Calamari Z.T."/>
            <person name="Song A."/>
            <person name="Cohen E."/>
            <person name="Akter M."/>
            <person name="Roy R.D."/>
            <person name="Hallikas O."/>
            <person name="Christensen M.M."/>
            <person name="Li P."/>
            <person name="Marangoni P."/>
            <person name="Jernvall J."/>
            <person name="Klein O.D."/>
        </authorList>
    </citation>
    <scope>NUCLEOTIDE SEQUENCE [LARGE SCALE GENOMIC DNA]</scope>
    <source>
        <strain evidence="4">V071</strain>
    </source>
</reference>
<evidence type="ECO:0000313" key="5">
    <source>
        <dbReference type="Proteomes" id="UP001488838"/>
    </source>
</evidence>
<dbReference type="GO" id="GO:0006334">
    <property type="term" value="P:nucleosome assembly"/>
    <property type="evidence" value="ECO:0007669"/>
    <property type="project" value="InterPro"/>
</dbReference>
<evidence type="ECO:0000256" key="1">
    <source>
        <dbReference type="ARBA" id="ARBA00009947"/>
    </source>
</evidence>
<feature type="region of interest" description="Disordered" evidence="3">
    <location>
        <begin position="99"/>
        <end position="118"/>
    </location>
</feature>
<dbReference type="FunFam" id="3.30.1120.90:FF:000002">
    <property type="entry name" value="Testis-specific Y-encoded-like protein 2"/>
    <property type="match status" value="1"/>
</dbReference>
<evidence type="ECO:0008006" key="6">
    <source>
        <dbReference type="Google" id="ProtNLM"/>
    </source>
</evidence>
<dbReference type="PANTHER" id="PTHR11875">
    <property type="entry name" value="TESTIS-SPECIFIC Y-ENCODED PROTEIN"/>
    <property type="match status" value="1"/>
</dbReference>
<feature type="compositionally biased region" description="Basic and acidic residues" evidence="3">
    <location>
        <begin position="99"/>
        <end position="111"/>
    </location>
</feature>
<protein>
    <recommendedName>
        <fullName evidence="6">Testis-specific Y-encoded-like protein 1</fullName>
    </recommendedName>
</protein>
<dbReference type="InterPro" id="IPR037231">
    <property type="entry name" value="NAP-like_sf"/>
</dbReference>
<sequence length="335" mass="37120">MSSLGGPTEAGKGSVAPGPAGEPAAVENPPQDRAGGDAGPSVAVSMDGLGQEEASPPPEAPEAAPDKGLPQGLPGPSGAEQPAPDGVAKTKARVRKVDKCAGEEGAEKPADEDAEAGPRLPNVALQMRSLEAIQLDLNTVNAQADRALQQLQHKYGQLRQYYLERRNYVIQSIPGFWVTALRNHPQLFEMITGRDAEMLRYITNLEVKESRLSRASCRFKFFFRRNPFFRNTLIVKDYEVRPTGQVVSLSTPIIWRPGHEPQPFIYGNQEVTCSFFTWLSDHSHPERDRIAQIIKEDLWPNPLQYYPFHVGAPRARRHQIREPVEIPRPFGFQSG</sequence>
<gene>
    <name evidence="4" type="ORF">U0070_016667</name>
</gene>
<dbReference type="AlphaFoldDB" id="A0AAW0HZ44"/>
<dbReference type="InterPro" id="IPR002164">
    <property type="entry name" value="NAP_family"/>
</dbReference>
<feature type="compositionally biased region" description="Low complexity" evidence="3">
    <location>
        <begin position="15"/>
        <end position="29"/>
    </location>
</feature>